<dbReference type="InterPro" id="IPR007988">
    <property type="entry name" value="Sperm_Ag_11A_B"/>
</dbReference>
<evidence type="ECO:0000256" key="3">
    <source>
        <dbReference type="ARBA" id="ARBA00022729"/>
    </source>
</evidence>
<feature type="region of interest" description="Disordered" evidence="5">
    <location>
        <begin position="30"/>
        <end position="54"/>
    </location>
</feature>
<dbReference type="OMA" id="GYCQEYC"/>
<dbReference type="OrthoDB" id="9535762at2759"/>
<dbReference type="PANTHER" id="PTHR14081">
    <property type="entry name" value="SPERM-ASSOCIATED ANTIGEN 11A-RELATED-RELATED"/>
    <property type="match status" value="1"/>
</dbReference>
<feature type="signal peptide" evidence="6">
    <location>
        <begin position="1"/>
        <end position="27"/>
    </location>
</feature>
<evidence type="ECO:0000313" key="7">
    <source>
        <dbReference type="EMBL" id="KFO38048.1"/>
    </source>
</evidence>
<evidence type="ECO:0000256" key="6">
    <source>
        <dbReference type="SAM" id="SignalP"/>
    </source>
</evidence>
<comment type="function">
    <text evidence="4">Has antimicrobial activity against E.coli. Plays a role in the defense response in the male reproductive tract, contributing to sperm maturation, storage and protection.</text>
</comment>
<evidence type="ECO:0000256" key="1">
    <source>
        <dbReference type="ARBA" id="ARBA00004613"/>
    </source>
</evidence>
<evidence type="ECO:0000256" key="5">
    <source>
        <dbReference type="SAM" id="MobiDB-lite"/>
    </source>
</evidence>
<name>A0A091E5P0_FUKDA</name>
<evidence type="ECO:0008006" key="9">
    <source>
        <dbReference type="Google" id="ProtNLM"/>
    </source>
</evidence>
<evidence type="ECO:0000256" key="4">
    <source>
        <dbReference type="ARBA" id="ARBA00045473"/>
    </source>
</evidence>
<dbReference type="PANTHER" id="PTHR14081:SF1">
    <property type="entry name" value="SPERM-ASSOCIATED ANTIGEN 11A-RELATED"/>
    <property type="match status" value="1"/>
</dbReference>
<comment type="subcellular location">
    <subcellularLocation>
        <location evidence="1">Secreted</location>
    </subcellularLocation>
</comment>
<evidence type="ECO:0000256" key="2">
    <source>
        <dbReference type="ARBA" id="ARBA00022525"/>
    </source>
</evidence>
<dbReference type="GO" id="GO:0005576">
    <property type="term" value="C:extracellular region"/>
    <property type="evidence" value="ECO:0007669"/>
    <property type="project" value="UniProtKB-SubCell"/>
</dbReference>
<sequence length="117" mass="12804">MGPPPSPLAAGLLLAALLFPGLSGAHALGHAGIEPPRIPQEASSQRGANGSLLHHQMKRYLPPRTPPYPEPEPDFKIVSCQRSEEHCQEFCNFMEIQVGYCSKKKDPCCMHRACCQP</sequence>
<dbReference type="Proteomes" id="UP000028990">
    <property type="component" value="Unassembled WGS sequence"/>
</dbReference>
<keyword evidence="3 6" id="KW-0732">Signal</keyword>
<dbReference type="EMBL" id="KN120636">
    <property type="protein sequence ID" value="KFO38048.1"/>
    <property type="molecule type" value="Genomic_DNA"/>
</dbReference>
<dbReference type="AlphaFoldDB" id="A0A091E5P0"/>
<accession>A0A091E5P0</accession>
<dbReference type="GO" id="GO:0061844">
    <property type="term" value="P:antimicrobial humoral immune response mediated by antimicrobial peptide"/>
    <property type="evidence" value="ECO:0007669"/>
    <property type="project" value="TreeGrafter"/>
</dbReference>
<proteinExistence type="predicted"/>
<evidence type="ECO:0000313" key="8">
    <source>
        <dbReference type="Proteomes" id="UP000028990"/>
    </source>
</evidence>
<protein>
    <recommendedName>
        <fullName evidence="9">Sperm-associated antigen 11</fullName>
    </recommendedName>
</protein>
<dbReference type="eggNOG" id="ENOG502TDV1">
    <property type="taxonomic scope" value="Eukaryota"/>
</dbReference>
<feature type="chain" id="PRO_5001872518" description="Sperm-associated antigen 11" evidence="6">
    <location>
        <begin position="28"/>
        <end position="117"/>
    </location>
</feature>
<keyword evidence="2" id="KW-0964">Secreted</keyword>
<reference evidence="7 8" key="1">
    <citation type="submission" date="2013-11" db="EMBL/GenBank/DDBJ databases">
        <title>The Damaraland mole rat (Fukomys damarensis) genome and evolution of African mole rats.</title>
        <authorList>
            <person name="Gladyshev V.N."/>
            <person name="Fang X."/>
        </authorList>
    </citation>
    <scope>NUCLEOTIDE SEQUENCE [LARGE SCALE GENOMIC DNA]</scope>
    <source>
        <tissue evidence="7">Liver</tissue>
    </source>
</reference>
<gene>
    <name evidence="7" type="ORF">H920_00443</name>
</gene>
<dbReference type="Pfam" id="PF05324">
    <property type="entry name" value="Sperm_Ag_HE2"/>
    <property type="match status" value="1"/>
</dbReference>
<keyword evidence="8" id="KW-1185">Reference proteome</keyword>
<dbReference type="STRING" id="885580.ENSFDAP00000019153"/>
<organism evidence="7 8">
    <name type="scientific">Fukomys damarensis</name>
    <name type="common">Damaraland mole rat</name>
    <name type="synonym">Cryptomys damarensis</name>
    <dbReference type="NCBI Taxonomy" id="885580"/>
    <lineage>
        <taxon>Eukaryota</taxon>
        <taxon>Metazoa</taxon>
        <taxon>Chordata</taxon>
        <taxon>Craniata</taxon>
        <taxon>Vertebrata</taxon>
        <taxon>Euteleostomi</taxon>
        <taxon>Mammalia</taxon>
        <taxon>Eutheria</taxon>
        <taxon>Euarchontoglires</taxon>
        <taxon>Glires</taxon>
        <taxon>Rodentia</taxon>
        <taxon>Hystricomorpha</taxon>
        <taxon>Bathyergidae</taxon>
        <taxon>Fukomys</taxon>
    </lineage>
</organism>